<feature type="binding site" evidence="5">
    <location>
        <position position="110"/>
    </location>
    <ligand>
        <name>phosphate</name>
        <dbReference type="ChEBI" id="CHEBI:43474"/>
    </ligand>
</feature>
<dbReference type="InterPro" id="IPR050962">
    <property type="entry name" value="Phosphate-bind_PstS"/>
</dbReference>
<evidence type="ECO:0000313" key="9">
    <source>
        <dbReference type="Proteomes" id="UP000215896"/>
    </source>
</evidence>
<evidence type="ECO:0000256" key="3">
    <source>
        <dbReference type="ARBA" id="ARBA00022592"/>
    </source>
</evidence>
<gene>
    <name evidence="8" type="primary">pstS</name>
    <name evidence="8" type="ORF">CGZ94_15485</name>
</gene>
<dbReference type="InterPro" id="IPR005673">
    <property type="entry name" value="ABC_phos-bd_PstS"/>
</dbReference>
<dbReference type="Proteomes" id="UP000215896">
    <property type="component" value="Unassembled WGS sequence"/>
</dbReference>
<keyword evidence="9" id="KW-1185">Reference proteome</keyword>
<name>A0A255G7A2_9ACTN</name>
<dbReference type="GO" id="GO:0035435">
    <property type="term" value="P:phosphate ion transmembrane transport"/>
    <property type="evidence" value="ECO:0007669"/>
    <property type="project" value="InterPro"/>
</dbReference>
<evidence type="ECO:0000256" key="5">
    <source>
        <dbReference type="PIRSR" id="PIRSR002756-1"/>
    </source>
</evidence>
<evidence type="ECO:0000313" key="8">
    <source>
        <dbReference type="EMBL" id="OYO11799.1"/>
    </source>
</evidence>
<dbReference type="OrthoDB" id="9801510at2"/>
<evidence type="ECO:0000256" key="6">
    <source>
        <dbReference type="SAM" id="MobiDB-lite"/>
    </source>
</evidence>
<proteinExistence type="inferred from homology"/>
<dbReference type="PANTHER" id="PTHR42996:SF1">
    <property type="entry name" value="PHOSPHATE-BINDING PROTEIN PSTS"/>
    <property type="match status" value="1"/>
</dbReference>
<feature type="region of interest" description="Disordered" evidence="6">
    <location>
        <begin position="1"/>
        <end position="22"/>
    </location>
</feature>
<dbReference type="InterPro" id="IPR024370">
    <property type="entry name" value="PBP_domain"/>
</dbReference>
<feature type="compositionally biased region" description="Basic residues" evidence="6">
    <location>
        <begin position="1"/>
        <end position="10"/>
    </location>
</feature>
<dbReference type="GO" id="GO:0042301">
    <property type="term" value="F:phosphate ion binding"/>
    <property type="evidence" value="ECO:0007669"/>
    <property type="project" value="InterPro"/>
</dbReference>
<organism evidence="8 9">
    <name type="scientific">Enemella evansiae</name>
    <dbReference type="NCBI Taxonomy" id="2016499"/>
    <lineage>
        <taxon>Bacteria</taxon>
        <taxon>Bacillati</taxon>
        <taxon>Actinomycetota</taxon>
        <taxon>Actinomycetes</taxon>
        <taxon>Propionibacteriales</taxon>
        <taxon>Propionibacteriaceae</taxon>
        <taxon>Enemella</taxon>
    </lineage>
</organism>
<feature type="binding site" evidence="5">
    <location>
        <begin position="218"/>
        <end position="220"/>
    </location>
    <ligand>
        <name>phosphate</name>
        <dbReference type="ChEBI" id="CHEBI:43474"/>
    </ligand>
</feature>
<feature type="binding site" evidence="5">
    <location>
        <begin position="80"/>
        <end position="82"/>
    </location>
    <ligand>
        <name>phosphate</name>
        <dbReference type="ChEBI" id="CHEBI:43474"/>
    </ligand>
</feature>
<dbReference type="PANTHER" id="PTHR42996">
    <property type="entry name" value="PHOSPHATE-BINDING PROTEIN PSTS"/>
    <property type="match status" value="1"/>
</dbReference>
<keyword evidence="3 4" id="KW-0592">Phosphate transport</keyword>
<comment type="caution">
    <text evidence="8">The sequence shown here is derived from an EMBL/GenBank/DDBJ whole genome shotgun (WGS) entry which is preliminary data.</text>
</comment>
<dbReference type="GO" id="GO:0043190">
    <property type="term" value="C:ATP-binding cassette (ABC) transporter complex"/>
    <property type="evidence" value="ECO:0007669"/>
    <property type="project" value="InterPro"/>
</dbReference>
<dbReference type="Gene3D" id="3.40.190.10">
    <property type="entry name" value="Periplasmic binding protein-like II"/>
    <property type="match status" value="2"/>
</dbReference>
<feature type="binding site" evidence="5">
    <location>
        <position position="128"/>
    </location>
    <ligand>
        <name>phosphate</name>
        <dbReference type="ChEBI" id="CHEBI:43474"/>
    </ligand>
</feature>
<dbReference type="NCBIfam" id="TIGR00975">
    <property type="entry name" value="3a0107s03"/>
    <property type="match status" value="1"/>
</dbReference>
<evidence type="ECO:0000256" key="4">
    <source>
        <dbReference type="PIRNR" id="PIRNR002756"/>
    </source>
</evidence>
<keyword evidence="2 4" id="KW-0813">Transport</keyword>
<sequence>MFRNVKRSGRSRPEGNRGKPRREGWISVSLNRRFVSLAAVAAAGALALSACAANETQSQPAAQGGNGGEQLSGQLKGQGSSAQKVAQDTWIKNFQTANPGVTINYSPDGSGAGRDGFKGGGVDFAGSDRAFKPEENTAGAFGKCEASSKALDIPVYVSPIAISFNVEGVQDLNLDAATTAGIFKGTIAKWNDPAIVALNPGVQLPDAAIVPVHRSDNSGTTENFTDWLNKAAGDVWTDKASGDWPASLKGEAAKGTAGVVAAVKNGKNTIGYVDESQARELNNAKIGADGNFSEPSAQAAGEALAASPVESGRDANDLAIKIDRKAAGYPVYMVSYALVCQDYKDDKTAQLVKSYIGSITSSEGQQAAAQAAGAAPLPEKLSGQVKTAVDSIK</sequence>
<evidence type="ECO:0000256" key="2">
    <source>
        <dbReference type="ARBA" id="ARBA00022448"/>
    </source>
</evidence>
<dbReference type="PIRSF" id="PIRSF002756">
    <property type="entry name" value="PstS"/>
    <property type="match status" value="1"/>
</dbReference>
<feature type="compositionally biased region" description="Basic and acidic residues" evidence="6">
    <location>
        <begin position="11"/>
        <end position="22"/>
    </location>
</feature>
<dbReference type="AlphaFoldDB" id="A0A255G7A2"/>
<dbReference type="EMBL" id="NMVO01000015">
    <property type="protein sequence ID" value="OYO11799.1"/>
    <property type="molecule type" value="Genomic_DNA"/>
</dbReference>
<evidence type="ECO:0000259" key="7">
    <source>
        <dbReference type="Pfam" id="PF12849"/>
    </source>
</evidence>
<dbReference type="Pfam" id="PF12849">
    <property type="entry name" value="PBP_like_2"/>
    <property type="match status" value="1"/>
</dbReference>
<reference evidence="8 9" key="1">
    <citation type="submission" date="2017-07" db="EMBL/GenBank/DDBJ databases">
        <title>Draft whole genome sequences of clinical Proprionibacteriaceae strains.</title>
        <authorList>
            <person name="Bernier A.-M."/>
            <person name="Bernard K."/>
            <person name="Domingo M.-C."/>
        </authorList>
    </citation>
    <scope>NUCLEOTIDE SEQUENCE [LARGE SCALE GENOMIC DNA]</scope>
    <source>
        <strain evidence="8 9">NML 030167</strain>
    </source>
</reference>
<accession>A0A255G7A2</accession>
<dbReference type="CDD" id="cd13565">
    <property type="entry name" value="PBP2_PstS"/>
    <property type="match status" value="1"/>
</dbReference>
<feature type="domain" description="PBP" evidence="7">
    <location>
        <begin position="67"/>
        <end position="362"/>
    </location>
</feature>
<feature type="region of interest" description="Disordered" evidence="6">
    <location>
        <begin position="58"/>
        <end position="79"/>
    </location>
</feature>
<dbReference type="SUPFAM" id="SSF53850">
    <property type="entry name" value="Periplasmic binding protein-like II"/>
    <property type="match status" value="1"/>
</dbReference>
<evidence type="ECO:0000256" key="1">
    <source>
        <dbReference type="ARBA" id="ARBA00008725"/>
    </source>
</evidence>
<comment type="similarity">
    <text evidence="1 4">Belongs to the PstS family.</text>
</comment>
<protein>
    <recommendedName>
        <fullName evidence="4">Phosphate-binding protein</fullName>
    </recommendedName>
</protein>